<gene>
    <name evidence="2" type="ORF">SAMN05444372_102133</name>
</gene>
<dbReference type="STRING" id="229205.SAMN05444372_102133"/>
<evidence type="ECO:0000259" key="1">
    <source>
        <dbReference type="Pfam" id="PF10543"/>
    </source>
</evidence>
<proteinExistence type="predicted"/>
<organism evidence="2 3">
    <name type="scientific">Flavobacterium micromati</name>
    <dbReference type="NCBI Taxonomy" id="229205"/>
    <lineage>
        <taxon>Bacteria</taxon>
        <taxon>Pseudomonadati</taxon>
        <taxon>Bacteroidota</taxon>
        <taxon>Flavobacteriia</taxon>
        <taxon>Flavobacteriales</taxon>
        <taxon>Flavobacteriaceae</taxon>
        <taxon>Flavobacterium</taxon>
    </lineage>
</organism>
<accession>A0A1M5GST5</accession>
<keyword evidence="3" id="KW-1185">Reference proteome</keyword>
<evidence type="ECO:0000313" key="3">
    <source>
        <dbReference type="Proteomes" id="UP000184020"/>
    </source>
</evidence>
<dbReference type="EMBL" id="FQWF01000002">
    <property type="protein sequence ID" value="SHG06683.1"/>
    <property type="molecule type" value="Genomic_DNA"/>
</dbReference>
<reference evidence="3" key="1">
    <citation type="submission" date="2016-11" db="EMBL/GenBank/DDBJ databases">
        <authorList>
            <person name="Varghese N."/>
            <person name="Submissions S."/>
        </authorList>
    </citation>
    <scope>NUCLEOTIDE SEQUENCE [LARGE SCALE GENOMIC DNA]</scope>
    <source>
        <strain evidence="3">DSM 17659</strain>
    </source>
</reference>
<name>A0A1M5GST5_9FLAO</name>
<sequence length="172" mass="20148">MKEYGYIKSYVWKLKSSKIKSLKFAAVMLDFDLAALYLVDNKRLKASVRRNISRFPEDFMFELTKIEFDNLRTKFSSSSYGGVRYMPFAFTEHGIAMLSSVLNSEKAIEVNISIIRAFVTFRQFSLTYSELKDRILAIENQFPDIYKALNYLVDKDSDTKKHIERNKIGYKK</sequence>
<dbReference type="Pfam" id="PF10543">
    <property type="entry name" value="ORF6N"/>
    <property type="match status" value="1"/>
</dbReference>
<feature type="domain" description="KilA-N DNA-binding" evidence="1">
    <location>
        <begin position="18"/>
        <end position="101"/>
    </location>
</feature>
<dbReference type="Proteomes" id="UP000184020">
    <property type="component" value="Unassembled WGS sequence"/>
</dbReference>
<dbReference type="InterPro" id="IPR018873">
    <property type="entry name" value="KilA-N_DNA-bd_domain"/>
</dbReference>
<dbReference type="AlphaFoldDB" id="A0A1M5GST5"/>
<protein>
    <submittedName>
        <fullName evidence="2">ORF6N domain-containing protein</fullName>
    </submittedName>
</protein>
<evidence type="ECO:0000313" key="2">
    <source>
        <dbReference type="EMBL" id="SHG06683.1"/>
    </source>
</evidence>